<dbReference type="SMART" id="SM00530">
    <property type="entry name" value="HTH_XRE"/>
    <property type="match status" value="1"/>
</dbReference>
<dbReference type="InterPro" id="IPR010982">
    <property type="entry name" value="Lambda_DNA-bd_dom_sf"/>
</dbReference>
<dbReference type="Gene3D" id="1.10.260.40">
    <property type="entry name" value="lambda repressor-like DNA-binding domains"/>
    <property type="match status" value="1"/>
</dbReference>
<reference evidence="4 5" key="1">
    <citation type="journal article" date="2019" name="Int. J. Syst. Evol. Microbiol.">
        <title>The Global Catalogue of Microorganisms (GCM) 10K type strain sequencing project: providing services to taxonomists for standard genome sequencing and annotation.</title>
        <authorList>
            <consortium name="The Broad Institute Genomics Platform"/>
            <consortium name="The Broad Institute Genome Sequencing Center for Infectious Disease"/>
            <person name="Wu L."/>
            <person name="Ma J."/>
        </authorList>
    </citation>
    <scope>NUCLEOTIDE SEQUENCE [LARGE SCALE GENOMIC DNA]</scope>
    <source>
        <strain evidence="4 5">JCM 16013</strain>
    </source>
</reference>
<accession>A0ABN2QWF7</accession>
<name>A0ABN2QWF7_9ACTN</name>
<dbReference type="Pfam" id="PF01381">
    <property type="entry name" value="HTH_3"/>
    <property type="match status" value="1"/>
</dbReference>
<evidence type="ECO:0000259" key="3">
    <source>
        <dbReference type="PROSITE" id="PS50943"/>
    </source>
</evidence>
<dbReference type="RefSeq" id="WP_344656150.1">
    <property type="nucleotide sequence ID" value="NZ_BAAAQM010000005.1"/>
</dbReference>
<dbReference type="Proteomes" id="UP001499854">
    <property type="component" value="Unassembled WGS sequence"/>
</dbReference>
<dbReference type="SUPFAM" id="SSF47413">
    <property type="entry name" value="lambda repressor-like DNA-binding domains"/>
    <property type="match status" value="1"/>
</dbReference>
<protein>
    <submittedName>
        <fullName evidence="4">ImmA/IrrE family metallo-endopeptidase</fullName>
    </submittedName>
</protein>
<evidence type="ECO:0000313" key="4">
    <source>
        <dbReference type="EMBL" id="GAA1959365.1"/>
    </source>
</evidence>
<comment type="caution">
    <text evidence="4">The sequence shown here is derived from an EMBL/GenBank/DDBJ whole genome shotgun (WGS) entry which is preliminary data.</text>
</comment>
<evidence type="ECO:0000313" key="5">
    <source>
        <dbReference type="Proteomes" id="UP001499854"/>
    </source>
</evidence>
<dbReference type="EMBL" id="BAAAQM010000005">
    <property type="protein sequence ID" value="GAA1959365.1"/>
    <property type="molecule type" value="Genomic_DNA"/>
</dbReference>
<dbReference type="PROSITE" id="PS50943">
    <property type="entry name" value="HTH_CROC1"/>
    <property type="match status" value="1"/>
</dbReference>
<feature type="region of interest" description="Disordered" evidence="2">
    <location>
        <begin position="345"/>
        <end position="377"/>
    </location>
</feature>
<organism evidence="4 5">
    <name type="scientific">Catenulispora subtropica</name>
    <dbReference type="NCBI Taxonomy" id="450798"/>
    <lineage>
        <taxon>Bacteria</taxon>
        <taxon>Bacillati</taxon>
        <taxon>Actinomycetota</taxon>
        <taxon>Actinomycetes</taxon>
        <taxon>Catenulisporales</taxon>
        <taxon>Catenulisporaceae</taxon>
        <taxon>Catenulispora</taxon>
    </lineage>
</organism>
<dbReference type="PANTHER" id="PTHR43236">
    <property type="entry name" value="ANTITOXIN HIGA1"/>
    <property type="match status" value="1"/>
</dbReference>
<dbReference type="PANTHER" id="PTHR43236:SF1">
    <property type="entry name" value="BLL7220 PROTEIN"/>
    <property type="match status" value="1"/>
</dbReference>
<dbReference type="Pfam" id="PF06114">
    <property type="entry name" value="Peptidase_M78"/>
    <property type="match status" value="1"/>
</dbReference>
<evidence type="ECO:0000256" key="2">
    <source>
        <dbReference type="SAM" id="MobiDB-lite"/>
    </source>
</evidence>
<comment type="similarity">
    <text evidence="1">Belongs to the short-chain fatty acyl-CoA assimilation regulator (ScfR) family.</text>
</comment>
<keyword evidence="5" id="KW-1185">Reference proteome</keyword>
<dbReference type="InterPro" id="IPR052345">
    <property type="entry name" value="Rad_response_metalloprotease"/>
</dbReference>
<dbReference type="InterPro" id="IPR010359">
    <property type="entry name" value="IrrE_HExxH"/>
</dbReference>
<dbReference type="CDD" id="cd00093">
    <property type="entry name" value="HTH_XRE"/>
    <property type="match status" value="1"/>
</dbReference>
<proteinExistence type="inferred from homology"/>
<feature type="domain" description="HTH cro/C1-type" evidence="3">
    <location>
        <begin position="7"/>
        <end position="61"/>
    </location>
</feature>
<evidence type="ECO:0000256" key="1">
    <source>
        <dbReference type="ARBA" id="ARBA00007227"/>
    </source>
</evidence>
<gene>
    <name evidence="4" type="ORF">GCM10009838_14640</name>
</gene>
<dbReference type="Gene3D" id="1.10.10.2910">
    <property type="match status" value="1"/>
</dbReference>
<sequence>MITPSRIAMARKRRFLTLAELSEKTKIAVPNLSKYENGKQEPSEETLRRLAAALNFPLSFFHQPDLDPIGQDAVSFRARSKLAAGARDAALTASRFAVELHRWIDERYRLPPNDLPTLGKPDPETAAEMVRARWGLGNAPISNMVHLLEAHGVRVFSLPPEFADINAFAHWRDGTPFVFLNTMTTPERGRFDAAHELGHLVLHGDERSFMGPEAEKEANAFASAFLMPQSAVIAHMPENPLVEQIIAGKGNWNVAAMALTYRLHDLGMMTDWHYRRTCIVLGERGYRRGEPRGMASRETSQLLDKVIRGQRAKGVGLADIARELHVTTEELGSWVFGLVITGRTGDNSGGPRPDGRPSLRLVPPATSTPQLRKVRVR</sequence>
<dbReference type="InterPro" id="IPR001387">
    <property type="entry name" value="Cro/C1-type_HTH"/>
</dbReference>